<gene>
    <name evidence="1" type="ORF">R3P38DRAFT_2950753</name>
</gene>
<dbReference type="EMBL" id="JAWWNJ010000034">
    <property type="protein sequence ID" value="KAK7024689.1"/>
    <property type="molecule type" value="Genomic_DNA"/>
</dbReference>
<evidence type="ECO:0000313" key="1">
    <source>
        <dbReference type="EMBL" id="KAK7024689.1"/>
    </source>
</evidence>
<proteinExistence type="predicted"/>
<reference evidence="1 2" key="1">
    <citation type="journal article" date="2024" name="J Genomics">
        <title>Draft genome sequencing and assembly of Favolaschia claudopus CIRM-BRFM 2984 isolated from oak limbs.</title>
        <authorList>
            <person name="Navarro D."/>
            <person name="Drula E."/>
            <person name="Chaduli D."/>
            <person name="Cazenave R."/>
            <person name="Ahrendt S."/>
            <person name="Wang J."/>
            <person name="Lipzen A."/>
            <person name="Daum C."/>
            <person name="Barry K."/>
            <person name="Grigoriev I.V."/>
            <person name="Favel A."/>
            <person name="Rosso M.N."/>
            <person name="Martin F."/>
        </authorList>
    </citation>
    <scope>NUCLEOTIDE SEQUENCE [LARGE SCALE GENOMIC DNA]</scope>
    <source>
        <strain evidence="1 2">CIRM-BRFM 2984</strain>
    </source>
</reference>
<protein>
    <recommendedName>
        <fullName evidence="3">F-box domain-containing protein</fullName>
    </recommendedName>
</protein>
<sequence>VNHPPILSPPSPLDVNELLDHTISFLTPSAADLISCALVARSWVDPAQSHLFRVPHDRNFGYNIARSIAVSLFRTLSEKPPLARHVREFRLCLPLHVDTALLELLQGIQFTKLQTLDIVYFRMESIPFPEPFAQLFTMNSLKQLRMYFDVPPSPSLMRVMQSSSRTIQHLDLVSTQGLGDFPSTLEQAIQIPLKSLRLNCRMEYDPHPTTLKSLSPFGLSELKALAIRGGDIAPWRLIETKNIPVLKISNVPSNKRTPVDLSQLSNLSILRIKFLLIVPPTIFKTLATMVSSHRIHTIFVYFEDYMDLVRFGEGSQEGDLSLCEELDQVLSSLPLDPLPSVEVEVEADKEIVQNSFPRLVAKQMLRIIPFAGYNGQLSWWQVCKLVRMKLG</sequence>
<dbReference type="AlphaFoldDB" id="A0AAW0BG64"/>
<keyword evidence="2" id="KW-1185">Reference proteome</keyword>
<dbReference type="InterPro" id="IPR032675">
    <property type="entry name" value="LRR_dom_sf"/>
</dbReference>
<evidence type="ECO:0008006" key="3">
    <source>
        <dbReference type="Google" id="ProtNLM"/>
    </source>
</evidence>
<dbReference type="SUPFAM" id="SSF52047">
    <property type="entry name" value="RNI-like"/>
    <property type="match status" value="1"/>
</dbReference>
<name>A0AAW0BG64_9AGAR</name>
<organism evidence="1 2">
    <name type="scientific">Favolaschia claudopus</name>
    <dbReference type="NCBI Taxonomy" id="2862362"/>
    <lineage>
        <taxon>Eukaryota</taxon>
        <taxon>Fungi</taxon>
        <taxon>Dikarya</taxon>
        <taxon>Basidiomycota</taxon>
        <taxon>Agaricomycotina</taxon>
        <taxon>Agaricomycetes</taxon>
        <taxon>Agaricomycetidae</taxon>
        <taxon>Agaricales</taxon>
        <taxon>Marasmiineae</taxon>
        <taxon>Mycenaceae</taxon>
        <taxon>Favolaschia</taxon>
    </lineage>
</organism>
<dbReference type="Gene3D" id="3.80.10.10">
    <property type="entry name" value="Ribonuclease Inhibitor"/>
    <property type="match status" value="1"/>
</dbReference>
<feature type="non-terminal residue" evidence="1">
    <location>
        <position position="1"/>
    </location>
</feature>
<comment type="caution">
    <text evidence="1">The sequence shown here is derived from an EMBL/GenBank/DDBJ whole genome shotgun (WGS) entry which is preliminary data.</text>
</comment>
<dbReference type="Proteomes" id="UP001362999">
    <property type="component" value="Unassembled WGS sequence"/>
</dbReference>
<accession>A0AAW0BG64</accession>
<evidence type="ECO:0000313" key="2">
    <source>
        <dbReference type="Proteomes" id="UP001362999"/>
    </source>
</evidence>